<dbReference type="Gene3D" id="3.90.1680.20">
    <property type="match status" value="2"/>
</dbReference>
<dbReference type="GO" id="GO:0106300">
    <property type="term" value="P:protein-DNA covalent cross-linking repair"/>
    <property type="evidence" value="ECO:0007669"/>
    <property type="project" value="InterPro"/>
</dbReference>
<keyword evidence="10" id="KW-1185">Reference proteome</keyword>
<dbReference type="GO" id="GO:0006508">
    <property type="term" value="P:proteolysis"/>
    <property type="evidence" value="ECO:0007669"/>
    <property type="project" value="UniProtKB-KW"/>
</dbReference>
<gene>
    <name evidence="9" type="ORF">G8E10_18175</name>
</gene>
<evidence type="ECO:0000256" key="4">
    <source>
        <dbReference type="ARBA" id="ARBA00022801"/>
    </source>
</evidence>
<evidence type="ECO:0000256" key="5">
    <source>
        <dbReference type="ARBA" id="ARBA00023124"/>
    </source>
</evidence>
<keyword evidence="5" id="KW-0190">Covalent protein-DNA linkage</keyword>
<evidence type="ECO:0000256" key="3">
    <source>
        <dbReference type="ARBA" id="ARBA00022763"/>
    </source>
</evidence>
<dbReference type="GO" id="GO:0003697">
    <property type="term" value="F:single-stranded DNA binding"/>
    <property type="evidence" value="ECO:0007669"/>
    <property type="project" value="InterPro"/>
</dbReference>
<dbReference type="InterPro" id="IPR036590">
    <property type="entry name" value="SRAP-like"/>
</dbReference>
<proteinExistence type="inferred from homology"/>
<dbReference type="Pfam" id="PF02586">
    <property type="entry name" value="SRAP"/>
    <property type="match status" value="1"/>
</dbReference>
<dbReference type="PANTHER" id="PTHR13604:SF0">
    <property type="entry name" value="ABASIC SITE PROCESSING PROTEIN HMCES"/>
    <property type="match status" value="1"/>
</dbReference>
<keyword evidence="2 8" id="KW-0645">Protease</keyword>
<evidence type="ECO:0000256" key="2">
    <source>
        <dbReference type="ARBA" id="ARBA00022670"/>
    </source>
</evidence>
<dbReference type="PANTHER" id="PTHR13604">
    <property type="entry name" value="DC12-RELATED"/>
    <property type="match status" value="1"/>
</dbReference>
<dbReference type="Proteomes" id="UP001155840">
    <property type="component" value="Unassembled WGS sequence"/>
</dbReference>
<keyword evidence="7" id="KW-0456">Lyase</keyword>
<keyword evidence="4 8" id="KW-0378">Hydrolase</keyword>
<name>A0AA43ZGU5_9HYPH</name>
<keyword evidence="3" id="KW-0227">DNA damage</keyword>
<dbReference type="GO" id="GO:0008233">
    <property type="term" value="F:peptidase activity"/>
    <property type="evidence" value="ECO:0007669"/>
    <property type="project" value="UniProtKB-KW"/>
</dbReference>
<evidence type="ECO:0000256" key="8">
    <source>
        <dbReference type="RuleBase" id="RU364100"/>
    </source>
</evidence>
<sequence length="241" mass="26785">MCNLYNITTNQEAIRAFANAARDIIGNMEPSLDVYPDRMAPIVRNAPDGVRELASVRWGMPSSSQALYEAATKRADKLRAKGKDVDFDRLLKHEPDGGTTNVRNTASRHWTRWLGVENRCVVPLTRFAEPNPAAKVEGGRTPNAWFAGDTSEPLLFFAGIWVKDWTSVRKVKEGLITADYYAFLTCPPNAVVGPVHPKAMPVILTTQDEVEAWLTLPWPEAKSLQRSLPDDRLVLLDAAAE</sequence>
<dbReference type="Gene3D" id="6.10.250.570">
    <property type="match status" value="1"/>
</dbReference>
<dbReference type="EC" id="3.4.-.-" evidence="8"/>
<dbReference type="RefSeq" id="WP_167130191.1">
    <property type="nucleotide sequence ID" value="NZ_JAANCM010000010.1"/>
</dbReference>
<evidence type="ECO:0000313" key="10">
    <source>
        <dbReference type="Proteomes" id="UP001155840"/>
    </source>
</evidence>
<dbReference type="AlphaFoldDB" id="A0AA43ZGU5"/>
<evidence type="ECO:0000256" key="7">
    <source>
        <dbReference type="ARBA" id="ARBA00023239"/>
    </source>
</evidence>
<reference evidence="9" key="1">
    <citation type="submission" date="2020-03" db="EMBL/GenBank/DDBJ databases">
        <title>Ferranicluibacter endophyticum gen. nov., sp. nov., a new genus isolated from Rubus ulmifolius Schott. stem.</title>
        <authorList>
            <person name="Roca-Couso R."/>
            <person name="Flores-Felix J.D."/>
            <person name="Igual J.M."/>
            <person name="Rivas R."/>
        </authorList>
    </citation>
    <scope>NUCLEOTIDE SEQUENCE</scope>
    <source>
        <strain evidence="9">CRRU44</strain>
    </source>
</reference>
<comment type="caution">
    <text evidence="9">The sequence shown here is derived from an EMBL/GenBank/DDBJ whole genome shotgun (WGS) entry which is preliminary data.</text>
</comment>
<dbReference type="GO" id="GO:0016829">
    <property type="term" value="F:lyase activity"/>
    <property type="evidence" value="ECO:0007669"/>
    <property type="project" value="UniProtKB-KW"/>
</dbReference>
<protein>
    <recommendedName>
        <fullName evidence="8">Abasic site processing protein</fullName>
        <ecNumber evidence="8">3.4.-.-</ecNumber>
    </recommendedName>
</protein>
<dbReference type="InterPro" id="IPR003738">
    <property type="entry name" value="SRAP"/>
</dbReference>
<evidence type="ECO:0000313" key="9">
    <source>
        <dbReference type="EMBL" id="NHT77637.1"/>
    </source>
</evidence>
<keyword evidence="6" id="KW-0238">DNA-binding</keyword>
<comment type="similarity">
    <text evidence="1 8">Belongs to the SOS response-associated peptidase family.</text>
</comment>
<dbReference type="EMBL" id="JAANCM010000010">
    <property type="protein sequence ID" value="NHT77637.1"/>
    <property type="molecule type" value="Genomic_DNA"/>
</dbReference>
<accession>A0AA43ZGU5</accession>
<dbReference type="SUPFAM" id="SSF143081">
    <property type="entry name" value="BB1717-like"/>
    <property type="match status" value="1"/>
</dbReference>
<organism evidence="9 10">
    <name type="scientific">Ferranicluibacter rubi</name>
    <dbReference type="NCBI Taxonomy" id="2715133"/>
    <lineage>
        <taxon>Bacteria</taxon>
        <taxon>Pseudomonadati</taxon>
        <taxon>Pseudomonadota</taxon>
        <taxon>Alphaproteobacteria</taxon>
        <taxon>Hyphomicrobiales</taxon>
        <taxon>Rhizobiaceae</taxon>
        <taxon>Ferranicluibacter</taxon>
    </lineage>
</organism>
<evidence type="ECO:0000256" key="1">
    <source>
        <dbReference type="ARBA" id="ARBA00008136"/>
    </source>
</evidence>
<evidence type="ECO:0000256" key="6">
    <source>
        <dbReference type="ARBA" id="ARBA00023125"/>
    </source>
</evidence>